<dbReference type="AlphaFoldDB" id="A0AA97BCK1"/>
<gene>
    <name evidence="1" type="ORF">HNI00_07995</name>
</gene>
<protein>
    <submittedName>
        <fullName evidence="1">Uncharacterized protein</fullName>
    </submittedName>
</protein>
<proteinExistence type="predicted"/>
<dbReference type="RefSeq" id="WP_316792266.1">
    <property type="nucleotide sequence ID" value="NZ_CP053540.1"/>
</dbReference>
<name>A0AA97BCK1_9CYAN</name>
<dbReference type="EMBL" id="CP053540">
    <property type="protein sequence ID" value="WOB43104.1"/>
    <property type="molecule type" value="Genomic_DNA"/>
</dbReference>
<accession>A0AA97BCK1</accession>
<reference evidence="1" key="1">
    <citation type="submission" date="2020-05" db="EMBL/GenBank/DDBJ databases">
        <authorList>
            <person name="Zhu T."/>
            <person name="Keshari N."/>
            <person name="Lu X."/>
        </authorList>
    </citation>
    <scope>NUCLEOTIDE SEQUENCE</scope>
    <source>
        <strain evidence="1">NK1-22</strain>
    </source>
</reference>
<sequence length="103" mass="11583">MQEHKLKAYKAYKVKGRIDATGHLIITEPIELEPGDVEVILLQAPVNLPVNLKEQSESDLQGNAKKGSLIQAFQGLFENAPSVPTDFDLDQAKWEYLKEKHNL</sequence>
<organism evidence="1">
    <name type="scientific">Thermoleptolyngbya oregonensis NK1-22</name>
    <dbReference type="NCBI Taxonomy" id="2547457"/>
    <lineage>
        <taxon>Bacteria</taxon>
        <taxon>Bacillati</taxon>
        <taxon>Cyanobacteriota</taxon>
        <taxon>Cyanophyceae</taxon>
        <taxon>Oculatellales</taxon>
        <taxon>Oculatellaceae</taxon>
        <taxon>Thermoleptolyngbya</taxon>
    </lineage>
</organism>
<dbReference type="KEGG" id="tog:HNI00_07995"/>
<evidence type="ECO:0000313" key="1">
    <source>
        <dbReference type="EMBL" id="WOB43104.1"/>
    </source>
</evidence>